<feature type="binding site" evidence="2">
    <location>
        <position position="71"/>
    </location>
    <ligand>
        <name>Ni(2+)</name>
        <dbReference type="ChEBI" id="CHEBI:49786"/>
    </ligand>
</feature>
<dbReference type="Pfam" id="PF00346">
    <property type="entry name" value="Complex1_49kDa"/>
    <property type="match status" value="1"/>
</dbReference>
<dbReference type="GeneID" id="9744044"/>
<evidence type="ECO:0000256" key="1">
    <source>
        <dbReference type="ARBA" id="ARBA00023002"/>
    </source>
</evidence>
<evidence type="ECO:0000313" key="5">
    <source>
        <dbReference type="Proteomes" id="UP000006565"/>
    </source>
</evidence>
<comment type="cofactor">
    <cofactor evidence="2">
        <name>Fe cation</name>
        <dbReference type="ChEBI" id="CHEBI:24875"/>
    </cofactor>
</comment>
<feature type="binding site" evidence="2">
    <location>
        <position position="377"/>
    </location>
    <ligand>
        <name>Fe cation</name>
        <dbReference type="ChEBI" id="CHEBI:24875"/>
    </ligand>
</feature>
<dbReference type="KEGG" id="mpi:Mpet_1573"/>
<dbReference type="InterPro" id="IPR001501">
    <property type="entry name" value="Ni-dep_hyd_lsu"/>
</dbReference>
<feature type="binding site" evidence="2">
    <location>
        <position position="374"/>
    </location>
    <ligand>
        <name>Ni(2+)</name>
        <dbReference type="ChEBI" id="CHEBI:49786"/>
    </ligand>
</feature>
<keyword evidence="2" id="KW-0479">Metal-binding</keyword>
<dbReference type="GO" id="GO:0048038">
    <property type="term" value="F:quinone binding"/>
    <property type="evidence" value="ECO:0007669"/>
    <property type="project" value="InterPro"/>
</dbReference>
<evidence type="ECO:0000313" key="4">
    <source>
        <dbReference type="EMBL" id="ADN36330.1"/>
    </source>
</evidence>
<dbReference type="InterPro" id="IPR001135">
    <property type="entry name" value="NADH_Q_OxRdtase_suD"/>
</dbReference>
<feature type="binding site" evidence="2">
    <location>
        <position position="74"/>
    </location>
    <ligand>
        <name>Ni(2+)</name>
        <dbReference type="ChEBI" id="CHEBI:49786"/>
    </ligand>
</feature>
<dbReference type="HOGENOM" id="CLU_015134_1_2_2"/>
<feature type="binding site" evidence="2">
    <location>
        <position position="74"/>
    </location>
    <ligand>
        <name>Fe cation</name>
        <dbReference type="ChEBI" id="CHEBI:24875"/>
    </ligand>
</feature>
<reference evidence="4 5" key="1">
    <citation type="journal article" date="2010" name="Stand. Genomic Sci.">
        <title>Complete genome sequence of Methanoplanus petrolearius type strain (SEBR 4847).</title>
        <authorList>
            <person name="Brambilla E."/>
            <person name="Djao O.D."/>
            <person name="Daligault H."/>
            <person name="Lapidus A."/>
            <person name="Lucas S."/>
            <person name="Hammon N."/>
            <person name="Nolan M."/>
            <person name="Tice H."/>
            <person name="Cheng J.F."/>
            <person name="Han C."/>
            <person name="Tapia R."/>
            <person name="Goodwin L."/>
            <person name="Pitluck S."/>
            <person name="Liolios K."/>
            <person name="Ivanova N."/>
            <person name="Mavromatis K."/>
            <person name="Mikhailova N."/>
            <person name="Pati A."/>
            <person name="Chen A."/>
            <person name="Palaniappan K."/>
            <person name="Land M."/>
            <person name="Hauser L."/>
            <person name="Chang Y.J."/>
            <person name="Jeffries C.D."/>
            <person name="Rohde M."/>
            <person name="Spring S."/>
            <person name="Sikorski J."/>
            <person name="Goker M."/>
            <person name="Woyke T."/>
            <person name="Bristow J."/>
            <person name="Eisen J.A."/>
            <person name="Markowitz V."/>
            <person name="Hugenholtz P."/>
            <person name="Kyrpides N.C."/>
            <person name="Klenk H.P."/>
        </authorList>
    </citation>
    <scope>NUCLEOTIDE SEQUENCE [LARGE SCALE GENOMIC DNA]</scope>
    <source>
        <strain evidence="5">DSM 11571 / OCM 486 / SEBR 4847</strain>
    </source>
</reference>
<evidence type="ECO:0000259" key="3">
    <source>
        <dbReference type="Pfam" id="PF00346"/>
    </source>
</evidence>
<name>E1RGN5_METP4</name>
<organism evidence="4 5">
    <name type="scientific">Methanolacinia petrolearia (strain DSM 11571 / OCM 486 / SEBR 4847)</name>
    <name type="common">Methanoplanus petrolearius</name>
    <dbReference type="NCBI Taxonomy" id="679926"/>
    <lineage>
        <taxon>Archaea</taxon>
        <taxon>Methanobacteriati</taxon>
        <taxon>Methanobacteriota</taxon>
        <taxon>Stenosarchaea group</taxon>
        <taxon>Methanomicrobia</taxon>
        <taxon>Methanomicrobiales</taxon>
        <taxon>Methanomicrobiaceae</taxon>
        <taxon>Methanolacinia</taxon>
    </lineage>
</organism>
<dbReference type="PANTHER" id="PTHR43485">
    <property type="entry name" value="HYDROGENASE-4 COMPONENT G"/>
    <property type="match status" value="1"/>
</dbReference>
<dbReference type="SUPFAM" id="SSF56762">
    <property type="entry name" value="HydB/Nqo4-like"/>
    <property type="match status" value="1"/>
</dbReference>
<dbReference type="Proteomes" id="UP000006565">
    <property type="component" value="Chromosome"/>
</dbReference>
<dbReference type="eggNOG" id="arCOG01547">
    <property type="taxonomic scope" value="Archaea"/>
</dbReference>
<keyword evidence="1" id="KW-0560">Oxidoreductase</keyword>
<keyword evidence="5" id="KW-1185">Reference proteome</keyword>
<dbReference type="Pfam" id="PF00374">
    <property type="entry name" value="NiFeSe_Hases"/>
    <property type="match status" value="1"/>
</dbReference>
<dbReference type="Gene3D" id="1.10.645.10">
    <property type="entry name" value="Cytochrome-c3 Hydrogenase, chain B"/>
    <property type="match status" value="1"/>
</dbReference>
<keyword evidence="4" id="KW-0830">Ubiquinone</keyword>
<feature type="binding site" evidence="2">
    <location>
        <position position="341"/>
    </location>
    <ligand>
        <name>Mg(2+)</name>
        <dbReference type="ChEBI" id="CHEBI:18420"/>
    </ligand>
</feature>
<keyword evidence="2" id="KW-0533">Nickel</keyword>
<dbReference type="EMBL" id="CP002117">
    <property type="protein sequence ID" value="ADN36330.1"/>
    <property type="molecule type" value="Genomic_DNA"/>
</dbReference>
<dbReference type="InterPro" id="IPR052197">
    <property type="entry name" value="ComplexI_49kDa-like"/>
</dbReference>
<sequence length="412" mass="46739">MSENKSKKAPYTIPIGPTHPALKEPILFTFKINGEAIEEVDFAPGKAHRGIEWMGMRRNPVQIVHLTDRICGICGVSHTFAFAKAVEQIAGIEVPDRAHYIRTILAEFERIQSHLLWAGVAAHELGFDTLFNLAWRVREESMDLIELLTGNRVNYAIVQVGGVRRDIEEEKFARIEEGLQYYEGLISKLLKLFLHDKTITMRCRDCGILTREASLKLCTVGPTSRASGVKMDVRLDSPYGAYGDLDFDYVMPDQYTGETRGDVYDRIVVRLLEVAQSVDLIRQCLKQIPEGETLWETKMPKLLATCKKAEGEAVGRVEAPRGECLHYVRMNKSDAPYMWKVKASTYSNQLSWLEILKGEQIADIPIIVASIDPCMSCTDRVAVVRDGKPDIYSKEYLHRLSVERTRRLMNDE</sequence>
<dbReference type="AlphaFoldDB" id="E1RGN5"/>
<evidence type="ECO:0000256" key="2">
    <source>
        <dbReference type="PIRSR" id="PIRSR601501-1"/>
    </source>
</evidence>
<dbReference type="GO" id="GO:0051287">
    <property type="term" value="F:NAD binding"/>
    <property type="evidence" value="ECO:0007669"/>
    <property type="project" value="InterPro"/>
</dbReference>
<keyword evidence="2" id="KW-0460">Magnesium</keyword>
<dbReference type="OrthoDB" id="43567at2157"/>
<proteinExistence type="predicted"/>
<dbReference type="GO" id="GO:0016651">
    <property type="term" value="F:oxidoreductase activity, acting on NAD(P)H"/>
    <property type="evidence" value="ECO:0007669"/>
    <property type="project" value="InterPro"/>
</dbReference>
<feature type="domain" description="NADH-quinone oxidoreductase subunit D" evidence="3">
    <location>
        <begin position="125"/>
        <end position="380"/>
    </location>
</feature>
<keyword evidence="2" id="KW-0408">Iron</keyword>
<comment type="cofactor">
    <cofactor evidence="2">
        <name>Ni(2+)</name>
        <dbReference type="ChEBI" id="CHEBI:49786"/>
    </cofactor>
</comment>
<protein>
    <submittedName>
        <fullName evidence="4">NADH-ubiquinone oxidoreductase chain 49kDa</fullName>
    </submittedName>
</protein>
<accession>E1RGN5</accession>
<feature type="binding site" evidence="2">
    <location>
        <position position="52"/>
    </location>
    <ligand>
        <name>Mg(2+)</name>
        <dbReference type="ChEBI" id="CHEBI:18420"/>
    </ligand>
</feature>
<gene>
    <name evidence="4" type="ordered locus">Mpet_1573</name>
</gene>
<dbReference type="GO" id="GO:0016151">
    <property type="term" value="F:nickel cation binding"/>
    <property type="evidence" value="ECO:0007669"/>
    <property type="project" value="InterPro"/>
</dbReference>
<dbReference type="RefSeq" id="WP_013329507.1">
    <property type="nucleotide sequence ID" value="NC_014507.1"/>
</dbReference>
<dbReference type="STRING" id="679926.Mpet_1573"/>
<dbReference type="InterPro" id="IPR029014">
    <property type="entry name" value="NiFe-Hase_large"/>
</dbReference>
<dbReference type="PANTHER" id="PTHR43485:SF1">
    <property type="entry name" value="FORMATE HYDROGENLYASE SUBUNIT 5-RELATED"/>
    <property type="match status" value="1"/>
</dbReference>